<evidence type="ECO:0000256" key="4">
    <source>
        <dbReference type="ARBA" id="ARBA00022729"/>
    </source>
</evidence>
<dbReference type="AlphaFoldDB" id="A0AAV6HED6"/>
<keyword evidence="15" id="KW-1185">Reference proteome</keyword>
<keyword evidence="5" id="KW-0677">Repeat</keyword>
<evidence type="ECO:0000256" key="9">
    <source>
        <dbReference type="ARBA" id="ARBA00023157"/>
    </source>
</evidence>
<evidence type="ECO:0000256" key="3">
    <source>
        <dbReference type="ARBA" id="ARBA00022692"/>
    </source>
</evidence>
<dbReference type="PANTHER" id="PTHR23277:SF11">
    <property type="entry name" value="NECTIN-4"/>
    <property type="match status" value="1"/>
</dbReference>
<dbReference type="Pfam" id="PF08205">
    <property type="entry name" value="C2-set_2"/>
    <property type="match status" value="1"/>
</dbReference>
<evidence type="ECO:0000256" key="11">
    <source>
        <dbReference type="SAM" id="MobiDB-lite"/>
    </source>
</evidence>
<comment type="similarity">
    <text evidence="2">Belongs to the nectin family.</text>
</comment>
<feature type="region of interest" description="Disordered" evidence="11">
    <location>
        <begin position="238"/>
        <end position="259"/>
    </location>
</feature>
<dbReference type="InterPro" id="IPR007110">
    <property type="entry name" value="Ig-like_dom"/>
</dbReference>
<dbReference type="InterPro" id="IPR036179">
    <property type="entry name" value="Ig-like_dom_sf"/>
</dbReference>
<dbReference type="InterPro" id="IPR003599">
    <property type="entry name" value="Ig_sub"/>
</dbReference>
<feature type="domain" description="Ig-like" evidence="13">
    <location>
        <begin position="209"/>
        <end position="283"/>
    </location>
</feature>
<dbReference type="SUPFAM" id="SSF48726">
    <property type="entry name" value="Immunoglobulin"/>
    <property type="match status" value="3"/>
</dbReference>
<evidence type="ECO:0000256" key="6">
    <source>
        <dbReference type="ARBA" id="ARBA00022889"/>
    </source>
</evidence>
<feature type="compositionally biased region" description="Basic and acidic residues" evidence="11">
    <location>
        <begin position="520"/>
        <end position="544"/>
    </location>
</feature>
<sequence length="664" mass="74451">MFRLIPEECSTLPRATVNWIYLFRKPNLAAGQRDRIRRIDTCFLAAFTDRNRTSRLPRTPGSETNWAETMLRSVMSRRLCLLVNILVCVYGGFVEPPESFSLRSVAESETRLPCRFDPQEGESVVQVNWNKKQADGNSEVIITAHHTEGTVVGRLATRVRFQSQDPLRDSSLLILNTEMSDEGRYTCQVITFPSGTSQRPISLTVWTIPISLLEPMILEEGQTFRVAALCRSTAHPPPTLSWDTDLPGQSQNRTGEGGRVSSQFALHPLRNMNGRKLDCLVSHPTLERPHRLRNTLVVHFPPNAVISGYDGNWFVGQESVELTCEFGGNPKVENITWTRRGGDLPEDVSAEGSRLVFGRPLVATDAGVYECEARNRMGADKGELQVTVREVRLPEPVVDTFPTIIVAGVAGAIVVIMVIVIIIVIHHHRRKNRMLKRELCERTEEINNISRQTSLRRLNSTSTDLRSQMDDMFVVTKNSISLEECSALRQPPGGVSEQELDSLGRPPIYSSFQHPSDNYSWREKQREESKRRVESYLKNSDHSLDSGLHSSLVPPLTSEAPLLESQSHSPSGGTEGEMQPWTSREGVVDGQADGWSPQVRMVDGRTEGWMQRERVAEGVDEDDDATSSVQISEALSNHFHYSNGFLRPKPHPNAIILHPRGQIV</sequence>
<dbReference type="PROSITE" id="PS50835">
    <property type="entry name" value="IG_LIKE"/>
    <property type="match status" value="3"/>
</dbReference>
<feature type="domain" description="Ig-like" evidence="13">
    <location>
        <begin position="302"/>
        <end position="387"/>
    </location>
</feature>
<dbReference type="EMBL" id="JADWDJ010000001">
    <property type="protein sequence ID" value="KAG5285648.1"/>
    <property type="molecule type" value="Genomic_DNA"/>
</dbReference>
<dbReference type="SMART" id="SM00409">
    <property type="entry name" value="IG"/>
    <property type="match status" value="2"/>
</dbReference>
<keyword evidence="9" id="KW-1015">Disulfide bond</keyword>
<dbReference type="PANTHER" id="PTHR23277">
    <property type="entry name" value="NECTIN-RELATED"/>
    <property type="match status" value="1"/>
</dbReference>
<feature type="compositionally biased region" description="Polar residues" evidence="11">
    <location>
        <begin position="510"/>
        <end position="519"/>
    </location>
</feature>
<accession>A0AAV6HED6</accession>
<dbReference type="InterPro" id="IPR013162">
    <property type="entry name" value="CD80_C2-set"/>
</dbReference>
<evidence type="ECO:0000256" key="10">
    <source>
        <dbReference type="ARBA" id="ARBA00023180"/>
    </source>
</evidence>
<keyword evidence="4" id="KW-0732">Signal</keyword>
<evidence type="ECO:0000256" key="1">
    <source>
        <dbReference type="ARBA" id="ARBA00004167"/>
    </source>
</evidence>
<feature type="domain" description="Ig-like" evidence="13">
    <location>
        <begin position="97"/>
        <end position="204"/>
    </location>
</feature>
<dbReference type="InterPro" id="IPR013106">
    <property type="entry name" value="Ig_V-set"/>
</dbReference>
<evidence type="ECO:0000313" key="14">
    <source>
        <dbReference type="EMBL" id="KAG5285648.1"/>
    </source>
</evidence>
<dbReference type="InterPro" id="IPR013783">
    <property type="entry name" value="Ig-like_fold"/>
</dbReference>
<name>A0AAV6HED6_9TELE</name>
<keyword evidence="10" id="KW-0325">Glycoprotein</keyword>
<gene>
    <name evidence="14" type="ORF">AALO_G00005810</name>
</gene>
<evidence type="ECO:0000256" key="7">
    <source>
        <dbReference type="ARBA" id="ARBA00022989"/>
    </source>
</evidence>
<dbReference type="Proteomes" id="UP000823561">
    <property type="component" value="Chromosome 1"/>
</dbReference>
<evidence type="ECO:0000256" key="8">
    <source>
        <dbReference type="ARBA" id="ARBA00023136"/>
    </source>
</evidence>
<feature type="region of interest" description="Disordered" evidence="11">
    <location>
        <begin position="562"/>
        <end position="581"/>
    </location>
</feature>
<comment type="subcellular location">
    <subcellularLocation>
        <location evidence="1">Membrane</location>
        <topology evidence="1">Single-pass membrane protein</topology>
    </subcellularLocation>
</comment>
<dbReference type="GO" id="GO:0005912">
    <property type="term" value="C:adherens junction"/>
    <property type="evidence" value="ECO:0007669"/>
    <property type="project" value="TreeGrafter"/>
</dbReference>
<feature type="region of interest" description="Disordered" evidence="11">
    <location>
        <begin position="487"/>
        <end position="555"/>
    </location>
</feature>
<dbReference type="Pfam" id="PF07686">
    <property type="entry name" value="V-set"/>
    <property type="match status" value="1"/>
</dbReference>
<protein>
    <recommendedName>
        <fullName evidence="13">Ig-like domain-containing protein</fullName>
    </recommendedName>
</protein>
<keyword evidence="3 12" id="KW-0812">Transmembrane</keyword>
<evidence type="ECO:0000256" key="2">
    <source>
        <dbReference type="ARBA" id="ARBA00007810"/>
    </source>
</evidence>
<feature type="transmembrane region" description="Helical" evidence="12">
    <location>
        <begin position="401"/>
        <end position="425"/>
    </location>
</feature>
<dbReference type="SMART" id="SM00408">
    <property type="entry name" value="IGc2"/>
    <property type="match status" value="1"/>
</dbReference>
<keyword evidence="7 12" id="KW-1133">Transmembrane helix</keyword>
<keyword evidence="8 12" id="KW-0472">Membrane</keyword>
<evidence type="ECO:0000256" key="12">
    <source>
        <dbReference type="SAM" id="Phobius"/>
    </source>
</evidence>
<evidence type="ECO:0000259" key="13">
    <source>
        <dbReference type="PROSITE" id="PS50835"/>
    </source>
</evidence>
<dbReference type="GO" id="GO:0007156">
    <property type="term" value="P:homophilic cell adhesion via plasma membrane adhesion molecules"/>
    <property type="evidence" value="ECO:0007669"/>
    <property type="project" value="TreeGrafter"/>
</dbReference>
<dbReference type="GO" id="GO:0007157">
    <property type="term" value="P:heterophilic cell-cell adhesion via plasma membrane cell adhesion molecules"/>
    <property type="evidence" value="ECO:0007669"/>
    <property type="project" value="TreeGrafter"/>
</dbReference>
<evidence type="ECO:0000256" key="5">
    <source>
        <dbReference type="ARBA" id="ARBA00022737"/>
    </source>
</evidence>
<dbReference type="Pfam" id="PF13927">
    <property type="entry name" value="Ig_3"/>
    <property type="match status" value="1"/>
</dbReference>
<feature type="compositionally biased region" description="Polar residues" evidence="11">
    <location>
        <begin position="247"/>
        <end position="259"/>
    </location>
</feature>
<dbReference type="InterPro" id="IPR051427">
    <property type="entry name" value="Nectin/Nectin-like"/>
</dbReference>
<comment type="caution">
    <text evidence="14">The sequence shown here is derived from an EMBL/GenBank/DDBJ whole genome shotgun (WGS) entry which is preliminary data.</text>
</comment>
<evidence type="ECO:0000313" key="15">
    <source>
        <dbReference type="Proteomes" id="UP000823561"/>
    </source>
</evidence>
<dbReference type="InterPro" id="IPR003598">
    <property type="entry name" value="Ig_sub2"/>
</dbReference>
<keyword evidence="6" id="KW-0130">Cell adhesion</keyword>
<organism evidence="14 15">
    <name type="scientific">Alosa alosa</name>
    <name type="common">allis shad</name>
    <dbReference type="NCBI Taxonomy" id="278164"/>
    <lineage>
        <taxon>Eukaryota</taxon>
        <taxon>Metazoa</taxon>
        <taxon>Chordata</taxon>
        <taxon>Craniata</taxon>
        <taxon>Vertebrata</taxon>
        <taxon>Euteleostomi</taxon>
        <taxon>Actinopterygii</taxon>
        <taxon>Neopterygii</taxon>
        <taxon>Teleostei</taxon>
        <taxon>Clupei</taxon>
        <taxon>Clupeiformes</taxon>
        <taxon>Clupeoidei</taxon>
        <taxon>Clupeidae</taxon>
        <taxon>Alosa</taxon>
    </lineage>
</organism>
<reference evidence="14 15" key="1">
    <citation type="submission" date="2020-10" db="EMBL/GenBank/DDBJ databases">
        <title>Chromosome-scale genome assembly of the Allis shad, Alosa alosa.</title>
        <authorList>
            <person name="Margot Z."/>
            <person name="Christophe K."/>
            <person name="Cabau C."/>
            <person name="Louis A."/>
            <person name="Berthelot C."/>
            <person name="Parey E."/>
            <person name="Roest Crollius H."/>
            <person name="Montfort J."/>
            <person name="Robinson-Rechavi M."/>
            <person name="Bucao C."/>
            <person name="Bouchez O."/>
            <person name="Gislard M."/>
            <person name="Lluch J."/>
            <person name="Milhes M."/>
            <person name="Lampietro C."/>
            <person name="Lopez Roques C."/>
            <person name="Donnadieu C."/>
            <person name="Braasch I."/>
            <person name="Desvignes T."/>
            <person name="Postlethwait J."/>
            <person name="Bobe J."/>
            <person name="Guiguen Y."/>
        </authorList>
    </citation>
    <scope>NUCLEOTIDE SEQUENCE [LARGE SCALE GENOMIC DNA]</scope>
    <source>
        <strain evidence="14">M-15738</strain>
        <tissue evidence="14">Blood</tissue>
    </source>
</reference>
<dbReference type="GO" id="GO:0016020">
    <property type="term" value="C:membrane"/>
    <property type="evidence" value="ECO:0007669"/>
    <property type="project" value="UniProtKB-SubCell"/>
</dbReference>
<dbReference type="Gene3D" id="2.60.40.10">
    <property type="entry name" value="Immunoglobulins"/>
    <property type="match status" value="3"/>
</dbReference>
<proteinExistence type="inferred from homology"/>